<evidence type="ECO:0000259" key="1">
    <source>
        <dbReference type="Pfam" id="PF01713"/>
    </source>
</evidence>
<dbReference type="InterPro" id="IPR002625">
    <property type="entry name" value="Smr_dom"/>
</dbReference>
<name>A0A1V9FT69_9BACT</name>
<dbReference type="Proteomes" id="UP000192796">
    <property type="component" value="Unassembled WGS sequence"/>
</dbReference>
<proteinExistence type="predicted"/>
<keyword evidence="3" id="KW-1185">Reference proteome</keyword>
<dbReference type="InterPro" id="IPR036063">
    <property type="entry name" value="Smr_dom_sf"/>
</dbReference>
<gene>
    <name evidence="2" type="ORF">A3860_31835</name>
</gene>
<dbReference type="EMBL" id="LVYD01000057">
    <property type="protein sequence ID" value="OQP61518.1"/>
    <property type="molecule type" value="Genomic_DNA"/>
</dbReference>
<comment type="caution">
    <text evidence="2">The sequence shown here is derived from an EMBL/GenBank/DDBJ whole genome shotgun (WGS) entry which is preliminary data.</text>
</comment>
<protein>
    <recommendedName>
        <fullName evidence="1">Smr domain-containing protein</fullName>
    </recommendedName>
</protein>
<accession>A0A1V9FT69</accession>
<dbReference type="Pfam" id="PF01713">
    <property type="entry name" value="Smr"/>
    <property type="match status" value="1"/>
</dbReference>
<feature type="domain" description="Smr" evidence="1">
    <location>
        <begin position="280"/>
        <end position="341"/>
    </location>
</feature>
<evidence type="ECO:0000313" key="2">
    <source>
        <dbReference type="EMBL" id="OQP61518.1"/>
    </source>
</evidence>
<reference evidence="2 3" key="1">
    <citation type="submission" date="2016-03" db="EMBL/GenBank/DDBJ databases">
        <title>Niastella vici sp. nov., isolated from farmland soil.</title>
        <authorList>
            <person name="Chen L."/>
            <person name="Wang D."/>
            <person name="Yang S."/>
            <person name="Wang G."/>
        </authorList>
    </citation>
    <scope>NUCLEOTIDE SEQUENCE [LARGE SCALE GENOMIC DNA]</scope>
    <source>
        <strain evidence="2 3">DJ57</strain>
    </source>
</reference>
<dbReference type="STRING" id="1703345.A3860_31835"/>
<dbReference type="RefSeq" id="WP_081150719.1">
    <property type="nucleotide sequence ID" value="NZ_LVYD01000057.1"/>
</dbReference>
<sequence length="343" mass="40239">MKFEVGDKVVVNQTNEEGEVIDIINEKMVMVEVRGVKFPAYVDQLDFPYFKRFTEKKLFPPKKEKQFIDDVPREKKKITQRVVDGVWLTYIPVMVNDEFGDDIVTELKVHLANRTEHGYLFTYKLNYAGETNFELMNLQIHPFEDIYLHDVPFENLNDSPVFNFEFSLLTPNKHKADYYEASLKLKPKQVFTRIEEVRRKGEATFSYKLFDEYPGRPYEDKPSGLDLSSLSKAGFKIYDASKVRQNLEAAKSEVDLHIEKLTPDWESMSNLEILTLQLKTFEKYFDLAIAHRLPWLIVIHGVGSGKLRDEIHEELRLRKEVKSFTNRYHPAYGYGATEIYFGY</sequence>
<dbReference type="OrthoDB" id="1524810at2"/>
<dbReference type="Gene3D" id="3.30.1370.110">
    <property type="match status" value="1"/>
</dbReference>
<evidence type="ECO:0000313" key="3">
    <source>
        <dbReference type="Proteomes" id="UP000192796"/>
    </source>
</evidence>
<organism evidence="2 3">
    <name type="scientific">Niastella vici</name>
    <dbReference type="NCBI Taxonomy" id="1703345"/>
    <lineage>
        <taxon>Bacteria</taxon>
        <taxon>Pseudomonadati</taxon>
        <taxon>Bacteroidota</taxon>
        <taxon>Chitinophagia</taxon>
        <taxon>Chitinophagales</taxon>
        <taxon>Chitinophagaceae</taxon>
        <taxon>Niastella</taxon>
    </lineage>
</organism>
<dbReference type="AlphaFoldDB" id="A0A1V9FT69"/>